<keyword evidence="4 6" id="KW-0175">Coiled coil</keyword>
<sequence>MEERMAHNSLKLQVLREDYQEMLATHANLKQDLTVAHLQLRQLATTAHKVSDHRQSEVKQVYERCVTMEGEARLIEALQIEHDQVSALVSGVRETNVELKSQLRELDSELHSFLLQTSDVAPLKSDLNTMRQQLLQGRAAIEFENKTRAANLEQYQAMERNMISMKNEIEKLRDELAHAQKRANVATTAVANPSHAFLDNYRGPDMLLQGGLSSHYPMHQTTIHGERSYPAVFGQPPNGGHDPYDAHSDSCNKG</sequence>
<gene>
    <name evidence="8" type="ORF">RND81_01G119700</name>
</gene>
<reference evidence="8" key="1">
    <citation type="submission" date="2024-03" db="EMBL/GenBank/DDBJ databases">
        <title>WGS assembly of Saponaria officinalis var. Norfolk2.</title>
        <authorList>
            <person name="Jenkins J."/>
            <person name="Shu S."/>
            <person name="Grimwood J."/>
            <person name="Barry K."/>
            <person name="Goodstein D."/>
            <person name="Schmutz J."/>
            <person name="Leebens-Mack J."/>
            <person name="Osbourn A."/>
        </authorList>
    </citation>
    <scope>NUCLEOTIDE SEQUENCE [LARGE SCALE GENOMIC DNA]</scope>
    <source>
        <strain evidence="8">JIC</strain>
    </source>
</reference>
<evidence type="ECO:0000256" key="5">
    <source>
        <dbReference type="ARBA" id="ARBA00023089"/>
    </source>
</evidence>
<dbReference type="EMBL" id="JBDFQZ010000001">
    <property type="protein sequence ID" value="KAK9756764.1"/>
    <property type="molecule type" value="Genomic_DNA"/>
</dbReference>
<evidence type="ECO:0000313" key="9">
    <source>
        <dbReference type="Proteomes" id="UP001443914"/>
    </source>
</evidence>
<dbReference type="GO" id="GO:0009908">
    <property type="term" value="P:flower development"/>
    <property type="evidence" value="ECO:0007669"/>
    <property type="project" value="UniProtKB-KW"/>
</dbReference>
<evidence type="ECO:0000313" key="8">
    <source>
        <dbReference type="EMBL" id="KAK9756764.1"/>
    </source>
</evidence>
<dbReference type="PANTHER" id="PTHR33405">
    <property type="entry name" value="PROTEIN FLX-LIKE 2"/>
    <property type="match status" value="1"/>
</dbReference>
<feature type="region of interest" description="Disordered" evidence="7">
    <location>
        <begin position="231"/>
        <end position="254"/>
    </location>
</feature>
<organism evidence="8 9">
    <name type="scientific">Saponaria officinalis</name>
    <name type="common">Common soapwort</name>
    <name type="synonym">Lychnis saponaria</name>
    <dbReference type="NCBI Taxonomy" id="3572"/>
    <lineage>
        <taxon>Eukaryota</taxon>
        <taxon>Viridiplantae</taxon>
        <taxon>Streptophyta</taxon>
        <taxon>Embryophyta</taxon>
        <taxon>Tracheophyta</taxon>
        <taxon>Spermatophyta</taxon>
        <taxon>Magnoliopsida</taxon>
        <taxon>eudicotyledons</taxon>
        <taxon>Gunneridae</taxon>
        <taxon>Pentapetalae</taxon>
        <taxon>Caryophyllales</taxon>
        <taxon>Caryophyllaceae</taxon>
        <taxon>Caryophylleae</taxon>
        <taxon>Saponaria</taxon>
    </lineage>
</organism>
<comment type="similarity">
    <text evidence="1">Belongs to the FLX family.</text>
</comment>
<evidence type="ECO:0000256" key="7">
    <source>
        <dbReference type="SAM" id="MobiDB-lite"/>
    </source>
</evidence>
<dbReference type="PANTHER" id="PTHR33405:SF17">
    <property type="entry name" value="PROTEIN FLC EXPRESSOR"/>
    <property type="match status" value="1"/>
</dbReference>
<evidence type="ECO:0000256" key="3">
    <source>
        <dbReference type="ARBA" id="ARBA00022782"/>
    </source>
</evidence>
<evidence type="ECO:0000256" key="2">
    <source>
        <dbReference type="ARBA" id="ARBA00022473"/>
    </source>
</evidence>
<dbReference type="AlphaFoldDB" id="A0AAW1NGE0"/>
<feature type="coiled-coil region" evidence="6">
    <location>
        <begin position="155"/>
        <end position="189"/>
    </location>
</feature>
<protein>
    <submittedName>
        <fullName evidence="8">Uncharacterized protein</fullName>
    </submittedName>
</protein>
<evidence type="ECO:0000256" key="4">
    <source>
        <dbReference type="ARBA" id="ARBA00023054"/>
    </source>
</evidence>
<evidence type="ECO:0000256" key="1">
    <source>
        <dbReference type="ARBA" id="ARBA00005405"/>
    </source>
</evidence>
<comment type="caution">
    <text evidence="8">The sequence shown here is derived from an EMBL/GenBank/DDBJ whole genome shotgun (WGS) entry which is preliminary data.</text>
</comment>
<keyword evidence="3" id="KW-0221">Differentiation</keyword>
<dbReference type="GO" id="GO:0030154">
    <property type="term" value="P:cell differentiation"/>
    <property type="evidence" value="ECO:0007669"/>
    <property type="project" value="UniProtKB-KW"/>
</dbReference>
<dbReference type="InterPro" id="IPR040353">
    <property type="entry name" value="FLX/FLX-like"/>
</dbReference>
<name>A0AAW1NGE0_SAPOF</name>
<proteinExistence type="inferred from homology"/>
<keyword evidence="9" id="KW-1185">Reference proteome</keyword>
<evidence type="ECO:0000256" key="6">
    <source>
        <dbReference type="SAM" id="Coils"/>
    </source>
</evidence>
<feature type="compositionally biased region" description="Basic and acidic residues" evidence="7">
    <location>
        <begin position="242"/>
        <end position="254"/>
    </location>
</feature>
<dbReference type="Proteomes" id="UP001443914">
    <property type="component" value="Unassembled WGS sequence"/>
</dbReference>
<keyword evidence="2" id="KW-0217">Developmental protein</keyword>
<keyword evidence="5" id="KW-0287">Flowering</keyword>
<accession>A0AAW1NGE0</accession>